<accession>A0A409YJE2</accession>
<dbReference type="Proteomes" id="UP000284842">
    <property type="component" value="Unassembled WGS sequence"/>
</dbReference>
<reference evidence="2 3" key="1">
    <citation type="journal article" date="2018" name="Evol. Lett.">
        <title>Horizontal gene cluster transfer increased hallucinogenic mushroom diversity.</title>
        <authorList>
            <person name="Reynolds H.T."/>
            <person name="Vijayakumar V."/>
            <person name="Gluck-Thaler E."/>
            <person name="Korotkin H.B."/>
            <person name="Matheny P.B."/>
            <person name="Slot J.C."/>
        </authorList>
    </citation>
    <scope>NUCLEOTIDE SEQUENCE [LARGE SCALE GENOMIC DNA]</scope>
    <source>
        <strain evidence="2 3">2629</strain>
    </source>
</reference>
<protein>
    <submittedName>
        <fullName evidence="2">Uncharacterized protein</fullName>
    </submittedName>
</protein>
<feature type="region of interest" description="Disordered" evidence="1">
    <location>
        <begin position="145"/>
        <end position="215"/>
    </location>
</feature>
<proteinExistence type="predicted"/>
<feature type="compositionally biased region" description="Basic and acidic residues" evidence="1">
    <location>
        <begin position="146"/>
        <end position="156"/>
    </location>
</feature>
<gene>
    <name evidence="2" type="ORF">CVT24_008492</name>
</gene>
<dbReference type="EMBL" id="NHTK01001098">
    <property type="protein sequence ID" value="PPR03137.1"/>
    <property type="molecule type" value="Genomic_DNA"/>
</dbReference>
<dbReference type="InParanoid" id="A0A409YJE2"/>
<evidence type="ECO:0000313" key="2">
    <source>
        <dbReference type="EMBL" id="PPR03137.1"/>
    </source>
</evidence>
<dbReference type="AlphaFoldDB" id="A0A409YJE2"/>
<sequence length="237" mass="26083">MGGLQGDLAAYFIHKYGQRQLYAAVLGPLENQWLIKLLLEHDLRTPFANNNPDFKAELEGYLRQTLHQLPNLAKQLVEFGPPPDGVSGPQGDLAAYIKSQPWLESPQDTHSESESAIAPQPTSLELDAFAEDGDPHISAIDVASELDDKPQLRELPQKSGTPQPPHRDTGSAPDNVNVGITIDPATMLHAPRVAPSSEPTHQSRSVRPPGASGVKRSRLCRFLARLLFWRKRSQTPE</sequence>
<name>A0A409YJE2_9AGAR</name>
<organism evidence="2 3">
    <name type="scientific">Panaeolus cyanescens</name>
    <dbReference type="NCBI Taxonomy" id="181874"/>
    <lineage>
        <taxon>Eukaryota</taxon>
        <taxon>Fungi</taxon>
        <taxon>Dikarya</taxon>
        <taxon>Basidiomycota</taxon>
        <taxon>Agaricomycotina</taxon>
        <taxon>Agaricomycetes</taxon>
        <taxon>Agaricomycetidae</taxon>
        <taxon>Agaricales</taxon>
        <taxon>Agaricineae</taxon>
        <taxon>Galeropsidaceae</taxon>
        <taxon>Panaeolus</taxon>
    </lineage>
</organism>
<evidence type="ECO:0000256" key="1">
    <source>
        <dbReference type="SAM" id="MobiDB-lite"/>
    </source>
</evidence>
<evidence type="ECO:0000313" key="3">
    <source>
        <dbReference type="Proteomes" id="UP000284842"/>
    </source>
</evidence>
<comment type="caution">
    <text evidence="2">The sequence shown here is derived from an EMBL/GenBank/DDBJ whole genome shotgun (WGS) entry which is preliminary data.</text>
</comment>
<keyword evidence="3" id="KW-1185">Reference proteome</keyword>